<organism evidence="2 3">
    <name type="scientific">Cirrhinus mrigala</name>
    <name type="common">Mrigala</name>
    <dbReference type="NCBI Taxonomy" id="683832"/>
    <lineage>
        <taxon>Eukaryota</taxon>
        <taxon>Metazoa</taxon>
        <taxon>Chordata</taxon>
        <taxon>Craniata</taxon>
        <taxon>Vertebrata</taxon>
        <taxon>Euteleostomi</taxon>
        <taxon>Actinopterygii</taxon>
        <taxon>Neopterygii</taxon>
        <taxon>Teleostei</taxon>
        <taxon>Ostariophysi</taxon>
        <taxon>Cypriniformes</taxon>
        <taxon>Cyprinidae</taxon>
        <taxon>Labeoninae</taxon>
        <taxon>Labeonini</taxon>
        <taxon>Cirrhinus</taxon>
    </lineage>
</organism>
<dbReference type="EMBL" id="JAMKFB020000020">
    <property type="protein sequence ID" value="KAL0164547.1"/>
    <property type="molecule type" value="Genomic_DNA"/>
</dbReference>
<feature type="non-terminal residue" evidence="2">
    <location>
        <position position="129"/>
    </location>
</feature>
<reference evidence="2 3" key="1">
    <citation type="submission" date="2024-05" db="EMBL/GenBank/DDBJ databases">
        <title>Genome sequencing and assembly of Indian major carp, Cirrhinus mrigala (Hamilton, 1822).</title>
        <authorList>
            <person name="Mohindra V."/>
            <person name="Chowdhury L.M."/>
            <person name="Lal K."/>
            <person name="Jena J.K."/>
        </authorList>
    </citation>
    <scope>NUCLEOTIDE SEQUENCE [LARGE SCALE GENOMIC DNA]</scope>
    <source>
        <strain evidence="2">CM1030</strain>
        <tissue evidence="2">Blood</tissue>
    </source>
</reference>
<sequence>ELLERGACEGRERLRRVRLSAERAGRHTAAAGCELMDGEVAALARALHQWEGASLRARDALETAVAAATGAEREQTRLTAQLEGEMEKLEGQLKEWSEGLSSAERRNSGPAAVEGWTVAKVNERDEEGR</sequence>
<evidence type="ECO:0000313" key="2">
    <source>
        <dbReference type="EMBL" id="KAL0164547.1"/>
    </source>
</evidence>
<dbReference type="Proteomes" id="UP001529510">
    <property type="component" value="Unassembled WGS sequence"/>
</dbReference>
<dbReference type="AlphaFoldDB" id="A0ABD0NSZ7"/>
<evidence type="ECO:0000313" key="3">
    <source>
        <dbReference type="Proteomes" id="UP001529510"/>
    </source>
</evidence>
<comment type="caution">
    <text evidence="2">The sequence shown here is derived from an EMBL/GenBank/DDBJ whole genome shotgun (WGS) entry which is preliminary data.</text>
</comment>
<feature type="non-terminal residue" evidence="2">
    <location>
        <position position="1"/>
    </location>
</feature>
<name>A0ABD0NSZ7_CIRMR</name>
<feature type="region of interest" description="Disordered" evidence="1">
    <location>
        <begin position="96"/>
        <end position="129"/>
    </location>
</feature>
<proteinExistence type="predicted"/>
<feature type="compositionally biased region" description="Basic and acidic residues" evidence="1">
    <location>
        <begin position="96"/>
        <end position="107"/>
    </location>
</feature>
<gene>
    <name evidence="2" type="ORF">M9458_040300</name>
</gene>
<evidence type="ECO:0000256" key="1">
    <source>
        <dbReference type="SAM" id="MobiDB-lite"/>
    </source>
</evidence>
<keyword evidence="3" id="KW-1185">Reference proteome</keyword>
<accession>A0ABD0NSZ7</accession>
<protein>
    <submittedName>
        <fullName evidence="2">Uncharacterized protein</fullName>
    </submittedName>
</protein>